<keyword evidence="1" id="KW-1133">Transmembrane helix</keyword>
<keyword evidence="1" id="KW-0812">Transmembrane</keyword>
<dbReference type="EMBL" id="HADX01006100">
    <property type="protein sequence ID" value="SBP28332.1"/>
    <property type="molecule type" value="Transcribed_RNA"/>
</dbReference>
<sequence length="74" mass="8404">VRLDLLVALVRLVLLDFQDLPVRRVALVPMVLLDLLVFLVLKVLLDLVVLLVCLGREESEASLVFQDLLARLER</sequence>
<name>A0A1A7YCT5_9TELE</name>
<feature type="non-terminal residue" evidence="2">
    <location>
        <position position="1"/>
    </location>
</feature>
<feature type="non-terminal residue" evidence="2">
    <location>
        <position position="74"/>
    </location>
</feature>
<protein>
    <submittedName>
        <fullName evidence="2">Collagen, type I, alpha 1a</fullName>
    </submittedName>
</protein>
<reference evidence="2" key="1">
    <citation type="submission" date="2016-05" db="EMBL/GenBank/DDBJ databases">
        <authorList>
            <person name="Lavstsen T."/>
            <person name="Jespersen J.S."/>
        </authorList>
    </citation>
    <scope>NUCLEOTIDE SEQUENCE</scope>
    <source>
        <tissue evidence="2">Brain</tissue>
    </source>
</reference>
<dbReference type="AlphaFoldDB" id="A0A1A7YCT5"/>
<gene>
    <name evidence="2" type="primary">COL1A1A</name>
</gene>
<keyword evidence="2" id="KW-0176">Collagen</keyword>
<feature type="transmembrane region" description="Helical" evidence="1">
    <location>
        <begin position="26"/>
        <end position="54"/>
    </location>
</feature>
<evidence type="ECO:0000256" key="1">
    <source>
        <dbReference type="SAM" id="Phobius"/>
    </source>
</evidence>
<evidence type="ECO:0000313" key="2">
    <source>
        <dbReference type="EMBL" id="SBP28332.1"/>
    </source>
</evidence>
<reference evidence="2" key="2">
    <citation type="submission" date="2016-06" db="EMBL/GenBank/DDBJ databases">
        <title>The genome of a short-lived fish provides insights into sex chromosome evolution and the genetic control of aging.</title>
        <authorList>
            <person name="Reichwald K."/>
            <person name="Felder M."/>
            <person name="Petzold A."/>
            <person name="Koch P."/>
            <person name="Groth M."/>
            <person name="Platzer M."/>
        </authorList>
    </citation>
    <scope>NUCLEOTIDE SEQUENCE</scope>
    <source>
        <tissue evidence="2">Brain</tissue>
    </source>
</reference>
<accession>A0A1A7YCT5</accession>
<proteinExistence type="predicted"/>
<organism evidence="2">
    <name type="scientific">Iconisemion striatum</name>
    <dbReference type="NCBI Taxonomy" id="60296"/>
    <lineage>
        <taxon>Eukaryota</taxon>
        <taxon>Metazoa</taxon>
        <taxon>Chordata</taxon>
        <taxon>Craniata</taxon>
        <taxon>Vertebrata</taxon>
        <taxon>Euteleostomi</taxon>
        <taxon>Actinopterygii</taxon>
        <taxon>Neopterygii</taxon>
        <taxon>Teleostei</taxon>
        <taxon>Neoteleostei</taxon>
        <taxon>Acanthomorphata</taxon>
        <taxon>Ovalentaria</taxon>
        <taxon>Atherinomorphae</taxon>
        <taxon>Cyprinodontiformes</taxon>
        <taxon>Nothobranchiidae</taxon>
        <taxon>Iconisemion</taxon>
    </lineage>
</organism>
<dbReference type="GO" id="GO:0005581">
    <property type="term" value="C:collagen trimer"/>
    <property type="evidence" value="ECO:0007669"/>
    <property type="project" value="UniProtKB-KW"/>
</dbReference>
<keyword evidence="1" id="KW-0472">Membrane</keyword>